<dbReference type="Proteomes" id="UP000049983">
    <property type="component" value="Unassembled WGS sequence"/>
</dbReference>
<proteinExistence type="predicted"/>
<reference evidence="2" key="1">
    <citation type="submission" date="2015-07" db="EMBL/GenBank/DDBJ databases">
        <authorList>
            <person name="Rodrigo-Torres Lidia"/>
            <person name="Arahal R.David."/>
        </authorList>
    </citation>
    <scope>NUCLEOTIDE SEQUENCE [LARGE SCALE GENOMIC DNA]</scope>
    <source>
        <strain evidence="2">CECT 5096</strain>
    </source>
</reference>
<name>A0A0M7A1H6_9HYPH</name>
<dbReference type="Gene3D" id="3.10.620.30">
    <property type="match status" value="1"/>
</dbReference>
<dbReference type="AlphaFoldDB" id="A0A0M7A1H6"/>
<dbReference type="EMBL" id="CXWC01000010">
    <property type="protein sequence ID" value="CTQ70635.1"/>
    <property type="molecule type" value="Genomic_DNA"/>
</dbReference>
<sequence>MRVSFGFQPVLVLLCILGASVGALLPSQVHAFEFRFAAGIGKHVAPNGQGQVAGSRLVPVHYSQPDRELKRSSGTVLARRWAMTRARVQAEADWLQSCEKGACRDWRAATWRKLVSRVEAVPQAVQPALVHEIVNGNIRYLRDEATDDHWANPLSTLLRGAGDCEDHVLLKRAVLTAAGYRETDTRLLILETASGAGHMALEVDADTILVLDNRYRSPRTERSLAGDRVAAIATDRGYFSVR</sequence>
<evidence type="ECO:0000313" key="1">
    <source>
        <dbReference type="EMBL" id="CTQ70635.1"/>
    </source>
</evidence>
<dbReference type="GeneID" id="97669982"/>
<dbReference type="InterPro" id="IPR010319">
    <property type="entry name" value="Transglutaminase-like_Cys_pept"/>
</dbReference>
<dbReference type="PANTHER" id="PTHR39327:SF1">
    <property type="entry name" value="BLR5470 PROTEIN"/>
    <property type="match status" value="1"/>
</dbReference>
<protein>
    <recommendedName>
        <fullName evidence="3">Transglutaminase-like cysteine proteinase BTLCP</fullName>
    </recommendedName>
</protein>
<dbReference type="PANTHER" id="PTHR39327">
    <property type="match status" value="1"/>
</dbReference>
<gene>
    <name evidence="1" type="ORF">LA5096_02608</name>
</gene>
<keyword evidence="2" id="KW-1185">Reference proteome</keyword>
<dbReference type="RefSeq" id="WP_158510351.1">
    <property type="nucleotide sequence ID" value="NZ_CXWA01000001.1"/>
</dbReference>
<evidence type="ECO:0000313" key="2">
    <source>
        <dbReference type="Proteomes" id="UP000049983"/>
    </source>
</evidence>
<evidence type="ECO:0008006" key="3">
    <source>
        <dbReference type="Google" id="ProtNLM"/>
    </source>
</evidence>
<dbReference type="Pfam" id="PF06035">
    <property type="entry name" value="Peptidase_C93"/>
    <property type="match status" value="1"/>
</dbReference>
<accession>A0A0M7A1H6</accession>
<organism evidence="1 2">
    <name type="scientific">Roseibium album</name>
    <dbReference type="NCBI Taxonomy" id="311410"/>
    <lineage>
        <taxon>Bacteria</taxon>
        <taxon>Pseudomonadati</taxon>
        <taxon>Pseudomonadota</taxon>
        <taxon>Alphaproteobacteria</taxon>
        <taxon>Hyphomicrobiales</taxon>
        <taxon>Stappiaceae</taxon>
        <taxon>Roseibium</taxon>
    </lineage>
</organism>
<dbReference type="STRING" id="311410.LA5095_01353"/>